<evidence type="ECO:0000256" key="1">
    <source>
        <dbReference type="SAM" id="MobiDB-lite"/>
    </source>
</evidence>
<proteinExistence type="predicted"/>
<dbReference type="RefSeq" id="XP_001800616.1">
    <property type="nucleotide sequence ID" value="XM_001800564.1"/>
</dbReference>
<evidence type="ECO:0000313" key="2">
    <source>
        <dbReference type="EMBL" id="EAT82675.1"/>
    </source>
</evidence>
<protein>
    <submittedName>
        <fullName evidence="2">Uncharacterized protein</fullName>
    </submittedName>
</protein>
<dbReference type="KEGG" id="pno:SNOG_10340"/>
<organism evidence="2 3">
    <name type="scientific">Phaeosphaeria nodorum (strain SN15 / ATCC MYA-4574 / FGSC 10173)</name>
    <name type="common">Glume blotch fungus</name>
    <name type="synonym">Parastagonospora nodorum</name>
    <dbReference type="NCBI Taxonomy" id="321614"/>
    <lineage>
        <taxon>Eukaryota</taxon>
        <taxon>Fungi</taxon>
        <taxon>Dikarya</taxon>
        <taxon>Ascomycota</taxon>
        <taxon>Pezizomycotina</taxon>
        <taxon>Dothideomycetes</taxon>
        <taxon>Pleosporomycetidae</taxon>
        <taxon>Pleosporales</taxon>
        <taxon>Pleosporineae</taxon>
        <taxon>Phaeosphaeriaceae</taxon>
        <taxon>Parastagonospora</taxon>
    </lineage>
</organism>
<dbReference type="EMBL" id="CH445340">
    <property type="protein sequence ID" value="EAT82675.1"/>
    <property type="molecule type" value="Genomic_DNA"/>
</dbReference>
<dbReference type="Proteomes" id="UP000001055">
    <property type="component" value="Unassembled WGS sequence"/>
</dbReference>
<dbReference type="AlphaFoldDB" id="Q0UD24"/>
<reference evidence="3" key="1">
    <citation type="journal article" date="2007" name="Plant Cell">
        <title>Dothideomycete-plant interactions illuminated by genome sequencing and EST analysis of the wheat pathogen Stagonospora nodorum.</title>
        <authorList>
            <person name="Hane J.K."/>
            <person name="Lowe R.G."/>
            <person name="Solomon P.S."/>
            <person name="Tan K.C."/>
            <person name="Schoch C.L."/>
            <person name="Spatafora J.W."/>
            <person name="Crous P.W."/>
            <person name="Kodira C."/>
            <person name="Birren B.W."/>
            <person name="Galagan J.E."/>
            <person name="Torriani S.F."/>
            <person name="McDonald B.A."/>
            <person name="Oliver R.P."/>
        </authorList>
    </citation>
    <scope>NUCLEOTIDE SEQUENCE [LARGE SCALE GENOMIC DNA]</scope>
    <source>
        <strain evidence="3">SN15 / ATCC MYA-4574 / FGSC 10173</strain>
    </source>
</reference>
<sequence>MAVAMIDKRAKFQQVRHILKVLARVVQLRSAAMAFLVASPKRTGPIGWPCTFINGELASCSRPTFTMIIPPATTAIEFSGHVLHGGRRSRDRSHAPSQLHGGRQPSCKHTKDSIKQPDRDLCKIVQS</sequence>
<dbReference type="GeneID" id="5977522"/>
<dbReference type="InParanoid" id="Q0UD24"/>
<gene>
    <name evidence="2" type="ORF">SNOG_10340</name>
</gene>
<name>Q0UD24_PHANO</name>
<feature type="region of interest" description="Disordered" evidence="1">
    <location>
        <begin position="82"/>
        <end position="121"/>
    </location>
</feature>
<dbReference type="HOGENOM" id="CLU_1971314_0_0_1"/>
<evidence type="ECO:0000313" key="3">
    <source>
        <dbReference type="Proteomes" id="UP000001055"/>
    </source>
</evidence>
<accession>Q0UD24</accession>
<feature type="compositionally biased region" description="Basic and acidic residues" evidence="1">
    <location>
        <begin position="109"/>
        <end position="121"/>
    </location>
</feature>